<dbReference type="AlphaFoldDB" id="A0A6J6H9S5"/>
<proteinExistence type="predicted"/>
<name>A0A6J6H9S5_9ZZZZ</name>
<organism evidence="1">
    <name type="scientific">freshwater metagenome</name>
    <dbReference type="NCBI Taxonomy" id="449393"/>
    <lineage>
        <taxon>unclassified sequences</taxon>
        <taxon>metagenomes</taxon>
        <taxon>ecological metagenomes</taxon>
    </lineage>
</organism>
<evidence type="ECO:0000313" key="1">
    <source>
        <dbReference type="EMBL" id="CAB4608085.1"/>
    </source>
</evidence>
<reference evidence="1" key="1">
    <citation type="submission" date="2020-05" db="EMBL/GenBank/DDBJ databases">
        <authorList>
            <person name="Chiriac C."/>
            <person name="Salcher M."/>
            <person name="Ghai R."/>
            <person name="Kavagutti S V."/>
        </authorList>
    </citation>
    <scope>NUCLEOTIDE SEQUENCE</scope>
</reference>
<sequence length="113" mass="13091">MGWRGQERPGIFHRGKPDIVMALAVIHHMAITFHVPLASQLDMFRDLTPELIIEMPHADDPMVRKLLTNKRDGIHDDFNLDEFERLLTERFTIKSKMLLSSGTRTIYHAVRKG</sequence>
<dbReference type="EMBL" id="CAEZUZ010000008">
    <property type="protein sequence ID" value="CAB4608085.1"/>
    <property type="molecule type" value="Genomic_DNA"/>
</dbReference>
<accession>A0A6J6H9S5</accession>
<gene>
    <name evidence="1" type="ORF">UFOPK1889_00107</name>
</gene>
<protein>
    <submittedName>
        <fullName evidence="1">Unannotated protein</fullName>
    </submittedName>
</protein>